<keyword evidence="5" id="KW-1185">Reference proteome</keyword>
<dbReference type="Proteomes" id="UP000530234">
    <property type="component" value="Unassembled WGS sequence"/>
</dbReference>
<evidence type="ECO:0000313" key="5">
    <source>
        <dbReference type="Proteomes" id="UP000530234"/>
    </source>
</evidence>
<comment type="caution">
    <text evidence="4">The sequence shown here is derived from an EMBL/GenBank/DDBJ whole genome shotgun (WGS) entry which is preliminary data.</text>
</comment>
<feature type="compositionally biased region" description="Low complexity" evidence="2">
    <location>
        <begin position="1"/>
        <end position="50"/>
    </location>
</feature>
<comment type="similarity">
    <text evidence="1">Belongs to the N-acetylmuramoyl-L-alanine amidase 2 family.</text>
</comment>
<dbReference type="InterPro" id="IPR015510">
    <property type="entry name" value="PGRP"/>
</dbReference>
<gene>
    <name evidence="4" type="ORF">FOE67_05515</name>
</gene>
<dbReference type="SMART" id="SM00701">
    <property type="entry name" value="PGRP"/>
    <property type="match status" value="1"/>
</dbReference>
<accession>A0A7W3T1M9</accession>
<evidence type="ECO:0000256" key="2">
    <source>
        <dbReference type="SAM" id="MobiDB-lite"/>
    </source>
</evidence>
<organism evidence="4 5">
    <name type="scientific">Streptomyces calidiresistens</name>
    <dbReference type="NCBI Taxonomy" id="1485586"/>
    <lineage>
        <taxon>Bacteria</taxon>
        <taxon>Bacillati</taxon>
        <taxon>Actinomycetota</taxon>
        <taxon>Actinomycetes</taxon>
        <taxon>Kitasatosporales</taxon>
        <taxon>Streptomycetaceae</taxon>
        <taxon>Streptomyces</taxon>
    </lineage>
</organism>
<evidence type="ECO:0000313" key="4">
    <source>
        <dbReference type="EMBL" id="MBB0228986.1"/>
    </source>
</evidence>
<evidence type="ECO:0000259" key="3">
    <source>
        <dbReference type="SMART" id="SM00701"/>
    </source>
</evidence>
<dbReference type="PANTHER" id="PTHR11022">
    <property type="entry name" value="PEPTIDOGLYCAN RECOGNITION PROTEIN"/>
    <property type="match status" value="1"/>
</dbReference>
<feature type="region of interest" description="Disordered" evidence="2">
    <location>
        <begin position="1"/>
        <end position="70"/>
    </location>
</feature>
<feature type="domain" description="Peptidoglycan recognition protein family" evidence="3">
    <location>
        <begin position="280"/>
        <end position="428"/>
    </location>
</feature>
<evidence type="ECO:0000256" key="1">
    <source>
        <dbReference type="ARBA" id="ARBA00007553"/>
    </source>
</evidence>
<dbReference type="GO" id="GO:0008745">
    <property type="term" value="F:N-acetylmuramoyl-L-alanine amidase activity"/>
    <property type="evidence" value="ECO:0007669"/>
    <property type="project" value="InterPro"/>
</dbReference>
<dbReference type="InterPro" id="IPR006619">
    <property type="entry name" value="PGRP_domain_met/bac"/>
</dbReference>
<sequence length="474" mass="47780">MLLTPVGTGGTPTPVVAGTTDAASSGAAPPLRTGATTVLDLPTDGDLPDGIRSRAGGTAPAPPVELSSPRTEPFSLLGLVWPDPTRPLLGEARARTRSALTGEWSEWHPLDASPDHGPPAGEGSRGGTAPLWVGPSDGVEVRVAPETSGGTGDAGALPDGLALHLVDPGEGPEGTPEEVAAKTPGDTGGEGTPDVPGASVVPAAPATGTTDAPGTTEDATPVPGKEPDDGEAGDGTSPAPSGTDPLGPPAGTPAVVPAASPVTSPVTSSVTPSVGAAPRPRVVDRAGWGADESLREPGHAYTGPVETLFVHHTAQGNDHTCAEAPAMIRAVYRYHVGSQGWRDLGYNFLVDRCGTLYEGRAGGVDRPVLGAHTLGFNHDSAGVAVIGSYGDSGAPRAVIDSLARLAAWKLGLSGIDPAGSRERVSEGGSRPKGSVVRLRNVSGHRDAFTTECPGTRLYDRLPDIRAAAARLQGR</sequence>
<dbReference type="PANTHER" id="PTHR11022:SF41">
    <property type="entry name" value="PEPTIDOGLYCAN-RECOGNITION PROTEIN LC-RELATED"/>
    <property type="match status" value="1"/>
</dbReference>
<feature type="region of interest" description="Disordered" evidence="2">
    <location>
        <begin position="107"/>
        <end position="131"/>
    </location>
</feature>
<dbReference type="Pfam" id="PF01510">
    <property type="entry name" value="Amidase_2"/>
    <property type="match status" value="1"/>
</dbReference>
<name>A0A7W3T1M9_9ACTN</name>
<feature type="compositionally biased region" description="Low complexity" evidence="2">
    <location>
        <begin position="192"/>
        <end position="221"/>
    </location>
</feature>
<dbReference type="InterPro" id="IPR002502">
    <property type="entry name" value="Amidase_domain"/>
</dbReference>
<reference evidence="5" key="1">
    <citation type="submission" date="2019-10" db="EMBL/GenBank/DDBJ databases">
        <title>Streptomyces sp. nov., a novel actinobacterium isolated from alkaline environment.</title>
        <authorList>
            <person name="Golinska P."/>
        </authorList>
    </citation>
    <scope>NUCLEOTIDE SEQUENCE [LARGE SCALE GENOMIC DNA]</scope>
    <source>
        <strain evidence="5">DSM 42108</strain>
    </source>
</reference>
<protein>
    <submittedName>
        <fullName evidence="4">N-acetylmuramoyl-L-alanine amidase</fullName>
    </submittedName>
</protein>
<dbReference type="EMBL" id="VKHS01000071">
    <property type="protein sequence ID" value="MBB0228986.1"/>
    <property type="molecule type" value="Genomic_DNA"/>
</dbReference>
<dbReference type="AlphaFoldDB" id="A0A7W3T1M9"/>
<feature type="region of interest" description="Disordered" evidence="2">
    <location>
        <begin position="143"/>
        <end position="279"/>
    </location>
</feature>
<proteinExistence type="inferred from homology"/>
<feature type="compositionally biased region" description="Low complexity" evidence="2">
    <location>
        <begin position="252"/>
        <end position="277"/>
    </location>
</feature>
<dbReference type="CDD" id="cd06583">
    <property type="entry name" value="PGRP"/>
    <property type="match status" value="1"/>
</dbReference>
<dbReference type="Gene3D" id="3.40.80.10">
    <property type="entry name" value="Peptidoglycan recognition protein-like"/>
    <property type="match status" value="1"/>
</dbReference>
<dbReference type="GO" id="GO:0008270">
    <property type="term" value="F:zinc ion binding"/>
    <property type="evidence" value="ECO:0007669"/>
    <property type="project" value="InterPro"/>
</dbReference>
<dbReference type="InterPro" id="IPR036505">
    <property type="entry name" value="Amidase/PGRP_sf"/>
</dbReference>
<dbReference type="GO" id="GO:0009253">
    <property type="term" value="P:peptidoglycan catabolic process"/>
    <property type="evidence" value="ECO:0007669"/>
    <property type="project" value="InterPro"/>
</dbReference>
<dbReference type="SUPFAM" id="SSF55846">
    <property type="entry name" value="N-acetylmuramoyl-L-alanine amidase-like"/>
    <property type="match status" value="1"/>
</dbReference>